<feature type="compositionally biased region" description="Polar residues" evidence="8">
    <location>
        <begin position="1444"/>
        <end position="1453"/>
    </location>
</feature>
<keyword evidence="2" id="KW-0156">Chromatin regulator</keyword>
<dbReference type="Pfam" id="PF16496">
    <property type="entry name" value="SWIRM-assoc_2"/>
    <property type="match status" value="1"/>
</dbReference>
<dbReference type="InterPro" id="IPR049898">
    <property type="entry name" value="MARR_BRCT_CHROMO"/>
</dbReference>
<dbReference type="InterPro" id="IPR032448">
    <property type="entry name" value="SWIRM-assoc"/>
</dbReference>
<protein>
    <recommendedName>
        <fullName evidence="15">SWIRM domain-containing protein</fullName>
    </recommendedName>
</protein>
<dbReference type="InterPro" id="IPR009057">
    <property type="entry name" value="Homeodomain-like_sf"/>
</dbReference>
<dbReference type="InterPro" id="IPR001005">
    <property type="entry name" value="SANT/Myb"/>
</dbReference>
<feature type="compositionally biased region" description="Polar residues" evidence="8">
    <location>
        <begin position="1059"/>
        <end position="1070"/>
    </location>
</feature>
<feature type="compositionally biased region" description="Pro residues" evidence="8">
    <location>
        <begin position="1215"/>
        <end position="1228"/>
    </location>
</feature>
<comment type="subcellular location">
    <subcellularLocation>
        <location evidence="1">Nucleus</location>
    </subcellularLocation>
</comment>
<dbReference type="PROSITE" id="PS52032">
    <property type="entry name" value="MARR_BRCT_CHROMO"/>
    <property type="match status" value="1"/>
</dbReference>
<feature type="region of interest" description="Disordered" evidence="8">
    <location>
        <begin position="941"/>
        <end position="1092"/>
    </location>
</feature>
<feature type="region of interest" description="Disordered" evidence="8">
    <location>
        <begin position="297"/>
        <end position="376"/>
    </location>
</feature>
<feature type="coiled-coil region" evidence="7">
    <location>
        <begin position="1127"/>
        <end position="1164"/>
    </location>
</feature>
<dbReference type="PROSITE" id="PS50934">
    <property type="entry name" value="SWIRM"/>
    <property type="match status" value="1"/>
</dbReference>
<feature type="domain" description="Chromo" evidence="12">
    <location>
        <begin position="1"/>
        <end position="282"/>
    </location>
</feature>
<evidence type="ECO:0000313" key="14">
    <source>
        <dbReference type="Proteomes" id="UP000308267"/>
    </source>
</evidence>
<dbReference type="Gene3D" id="1.10.10.10">
    <property type="entry name" value="Winged helix-like DNA-binding domain superfamily/Winged helix DNA-binding domain"/>
    <property type="match status" value="1"/>
</dbReference>
<dbReference type="GO" id="GO:0045202">
    <property type="term" value="C:synapse"/>
    <property type="evidence" value="ECO:0007669"/>
    <property type="project" value="TreeGrafter"/>
</dbReference>
<feature type="compositionally biased region" description="Polar residues" evidence="8">
    <location>
        <begin position="1229"/>
        <end position="1251"/>
    </location>
</feature>
<dbReference type="PROSITE" id="PS51293">
    <property type="entry name" value="SANT"/>
    <property type="match status" value="1"/>
</dbReference>
<keyword evidence="7" id="KW-0175">Coiled coil</keyword>
<feature type="compositionally biased region" description="Low complexity" evidence="8">
    <location>
        <begin position="1291"/>
        <end position="1303"/>
    </location>
</feature>
<dbReference type="InterPro" id="IPR017884">
    <property type="entry name" value="SANT_dom"/>
</dbReference>
<evidence type="ECO:0000259" key="12">
    <source>
        <dbReference type="PROSITE" id="PS52032"/>
    </source>
</evidence>
<dbReference type="FunFam" id="1.10.10.10:FF:000020">
    <property type="entry name" value="SWI/SNF complex subunit SMARCC2 isoform c"/>
    <property type="match status" value="1"/>
</dbReference>
<feature type="compositionally biased region" description="Low complexity" evidence="8">
    <location>
        <begin position="297"/>
        <end position="312"/>
    </location>
</feature>
<feature type="domain" description="SANT" evidence="11">
    <location>
        <begin position="803"/>
        <end position="854"/>
    </location>
</feature>
<dbReference type="InterPro" id="IPR032451">
    <property type="entry name" value="SMARCC_C"/>
</dbReference>
<accession>A0A4S2MB89</accession>
<dbReference type="GO" id="GO:0006325">
    <property type="term" value="P:chromatin organization"/>
    <property type="evidence" value="ECO:0007669"/>
    <property type="project" value="UniProtKB-KW"/>
</dbReference>
<dbReference type="EMBL" id="SJOL01002412">
    <property type="protein sequence ID" value="TGZ73823.1"/>
    <property type="molecule type" value="Genomic_DNA"/>
</dbReference>
<keyword evidence="3" id="KW-0805">Transcription regulation</keyword>
<comment type="similarity">
    <text evidence="6">Belongs to the SMARCC family.</text>
</comment>
<dbReference type="Pfam" id="PF16498">
    <property type="entry name" value="SWIRM-assoc_3"/>
    <property type="match status" value="1"/>
</dbReference>
<evidence type="ECO:0000313" key="13">
    <source>
        <dbReference type="EMBL" id="TGZ73823.1"/>
    </source>
</evidence>
<dbReference type="GO" id="GO:0016514">
    <property type="term" value="C:SWI/SNF complex"/>
    <property type="evidence" value="ECO:0007669"/>
    <property type="project" value="UniProtKB-ARBA"/>
</dbReference>
<proteinExistence type="inferred from homology"/>
<feature type="compositionally biased region" description="Low complexity" evidence="8">
    <location>
        <begin position="1333"/>
        <end position="1346"/>
    </location>
</feature>
<gene>
    <name evidence="13" type="ORF">CRM22_001297</name>
</gene>
<dbReference type="CDD" id="cd00167">
    <property type="entry name" value="SANT"/>
    <property type="match status" value="1"/>
</dbReference>
<evidence type="ECO:0000256" key="5">
    <source>
        <dbReference type="ARBA" id="ARBA00023242"/>
    </source>
</evidence>
<dbReference type="InterPro" id="IPR007526">
    <property type="entry name" value="SWIRM"/>
</dbReference>
<evidence type="ECO:0000259" key="9">
    <source>
        <dbReference type="PROSITE" id="PS50090"/>
    </source>
</evidence>
<evidence type="ECO:0000256" key="8">
    <source>
        <dbReference type="SAM" id="MobiDB-lite"/>
    </source>
</evidence>
<feature type="domain" description="SWIRM" evidence="10">
    <location>
        <begin position="514"/>
        <end position="611"/>
    </location>
</feature>
<evidence type="ECO:0000256" key="1">
    <source>
        <dbReference type="ARBA" id="ARBA00004123"/>
    </source>
</evidence>
<dbReference type="Pfam" id="PF00249">
    <property type="entry name" value="Myb_DNA-binding"/>
    <property type="match status" value="1"/>
</dbReference>
<dbReference type="Pfam" id="PF04433">
    <property type="entry name" value="SWIRM"/>
    <property type="match status" value="1"/>
</dbReference>
<evidence type="ECO:0000256" key="4">
    <source>
        <dbReference type="ARBA" id="ARBA00023163"/>
    </source>
</evidence>
<keyword evidence="5" id="KW-0539">Nucleus</keyword>
<feature type="compositionally biased region" description="Polar residues" evidence="8">
    <location>
        <begin position="313"/>
        <end position="322"/>
    </location>
</feature>
<dbReference type="Proteomes" id="UP000308267">
    <property type="component" value="Unassembled WGS sequence"/>
</dbReference>
<feature type="region of interest" description="Disordered" evidence="8">
    <location>
        <begin position="1199"/>
        <end position="1398"/>
    </location>
</feature>
<name>A0A4S2MB89_OPIFE</name>
<dbReference type="Pfam" id="PF16495">
    <property type="entry name" value="SWIRM-assoc_1"/>
    <property type="match status" value="1"/>
</dbReference>
<feature type="region of interest" description="Disordered" evidence="8">
    <location>
        <begin position="1424"/>
        <end position="1468"/>
    </location>
</feature>
<dbReference type="SMART" id="SM00717">
    <property type="entry name" value="SANT"/>
    <property type="match status" value="1"/>
</dbReference>
<reference evidence="13 14" key="1">
    <citation type="journal article" date="2019" name="BMC Genomics">
        <title>New insights from Opisthorchis felineus genome: update on genomics of the epidemiologically important liver flukes.</title>
        <authorList>
            <person name="Ershov N.I."/>
            <person name="Mordvinov V.A."/>
            <person name="Prokhortchouk E.B."/>
            <person name="Pakharukova M.Y."/>
            <person name="Gunbin K.V."/>
            <person name="Ustyantsev K."/>
            <person name="Genaev M.A."/>
            <person name="Blinov A.G."/>
            <person name="Mazur A."/>
            <person name="Boulygina E."/>
            <person name="Tsygankova S."/>
            <person name="Khrameeva E."/>
            <person name="Chekanov N."/>
            <person name="Fan G."/>
            <person name="Xiao A."/>
            <person name="Zhang H."/>
            <person name="Xu X."/>
            <person name="Yang H."/>
            <person name="Solovyev V."/>
            <person name="Lee S.M."/>
            <person name="Liu X."/>
            <person name="Afonnikov D.A."/>
            <person name="Skryabin K.G."/>
        </authorList>
    </citation>
    <scope>NUCLEOTIDE SEQUENCE [LARGE SCALE GENOMIC DNA]</scope>
    <source>
        <strain evidence="13">AK-0245</strain>
        <tissue evidence="13">Whole organism</tissue>
    </source>
</reference>
<organism evidence="13 14">
    <name type="scientific">Opisthorchis felineus</name>
    <dbReference type="NCBI Taxonomy" id="147828"/>
    <lineage>
        <taxon>Eukaryota</taxon>
        <taxon>Metazoa</taxon>
        <taxon>Spiralia</taxon>
        <taxon>Lophotrochozoa</taxon>
        <taxon>Platyhelminthes</taxon>
        <taxon>Trematoda</taxon>
        <taxon>Digenea</taxon>
        <taxon>Opisthorchiida</taxon>
        <taxon>Opisthorchiata</taxon>
        <taxon>Opisthorchiidae</taxon>
        <taxon>Opisthorchis</taxon>
    </lineage>
</organism>
<feature type="compositionally biased region" description="Low complexity" evidence="8">
    <location>
        <begin position="1199"/>
        <end position="1214"/>
    </location>
</feature>
<keyword evidence="4" id="KW-0804">Transcription</keyword>
<evidence type="ECO:0000256" key="7">
    <source>
        <dbReference type="SAM" id="Coils"/>
    </source>
</evidence>
<dbReference type="PANTHER" id="PTHR15381:SF1">
    <property type="entry name" value="CHONDROITIN SULFATE PROTEOGLYCAN 5"/>
    <property type="match status" value="1"/>
</dbReference>
<comment type="caution">
    <text evidence="13">The sequence shown here is derived from an EMBL/GenBank/DDBJ whole genome shotgun (WGS) entry which is preliminary data.</text>
</comment>
<sequence>MGLLRPKDANPSTRFYENPEIIATFDPVRTWLTRNHKKYTQTEPPTNKSLATLCFQLLQFQESSLLRSAKSFVKLPAKCFMDFKPGGGLCHIFLTCLKFRHEHNWKKIDFSSSSRVDKHIEMLTCVERELVASKCWEKPVVYITPLVEKTLTQRLLDAARQLNISVVESASDATHVLHPPPPNWSGSSHEDSTVQRFRVIFHEGRGVLLHWLYSPGSYVTWYTGLQMEWPCEVEPAPQPEPGRPWDVDARWLLYSSDYSDWMVEEDFLTSTGSVRPRTTYSPDEFAAAAAAVACTSGSSNSLQSSTSQYASAGVTNTPTPIESNSKKKRRRSPSPSVSDPTFTIGSHKKRRPGSSISGERSGRLSAGHSGHRKVRKETKLIIYSGLDEDEASCQTVPSDAIPEETDLSKEFEDPEPTHRVTAVSANSNAQVVSGTSRPNRVGPITGDVTGGKSILFDLDDEDTGDGMDGINDVHAAGTNVDGTPAANVDETRHPGPAGGGAHTDLSVTEQAHCIVIPSYSAWFDYNAIHGIERRALPEFFNSQNKSKTPEVYLAYRNFMVDTYRLNPQEYLTFTACRRNLTGDVCAILRVHAFLEQWGLINYQVTAPLAAATGLSGGALGGAAEAARLAVAASLGPPSTAHFHVLADSASGLQPVGAQNQAALANTTGVAGQPSTAVGDTPDHNKPNVNAMGKENSEPGLSVNGVSKTDAQTSEGQTMAVTTAAVSTSALSNSAAPITALSVTTKPPASVGDPFLRTDQYLSSPANAARALGSQSSTDTNKPAAAADVSSANVGTNATLLKGASQGGWTDQETLLLLEALELYRDDWNKVAEHVGSRTQEECILHFLRLPIEDAYLEGSDPLINLTSLANASHPVPPFSKAANPILATVAFLAAAVDPRVAAAAAQAALTEYAKMRDEVPAGLLQEHKARVEAAVRLGQPVDPTKFGLDEVGSGKSLEQQEKKSIPEEVEKPPESVLEPEEKVQPHQDDSAPGEKLEDEATKAPETIKVESLESESSVNTAPSEEKPEETTAEESSSSAAVGPTEPTEPMDVSTEEPKQSSATPMETASDTAPPEDELSTGKSQPQSCLPSNPDSLGTAAACALAAAATKARHLASVEEKRIKGLVAQLVETQLKKLDIKLKQMQELEAIMEHEYEMIEQMRQQLLQERQMFHMEVIKTMENRARALVHQQQQAIQLQQQQQQQALAQQQQQPHPQQPHPPNYIPPPQGSYTVTQSPHAQYTPSQAPSSVPQHPAYSTLPGSAPSVSVDHRPPGPNPLATVQVSPGPQIATTSPSPSVSYPPTHGGGHVSPTPTQLVQHHPQDGQSADVSWPGAAYSSAGSSSQGQHTEQQPKDVHSAAFAPDSVSIVPSGQNVGITLKEGSPLPTPASVERDGMQPVPEPAIVNEVDDAEIKPDDSETIALIDPGSGADCFPDESAGTPISPPQATTETSLTTEDDPSSCATELAPN</sequence>
<dbReference type="InterPro" id="IPR036388">
    <property type="entry name" value="WH-like_DNA-bd_sf"/>
</dbReference>
<dbReference type="FunFam" id="1.10.10.60:FF:000014">
    <property type="entry name" value="SWI/SNF complex subunit SMARCC2 isoform C"/>
    <property type="match status" value="1"/>
</dbReference>
<evidence type="ECO:0000259" key="11">
    <source>
        <dbReference type="PROSITE" id="PS51293"/>
    </source>
</evidence>
<evidence type="ECO:0000256" key="2">
    <source>
        <dbReference type="ARBA" id="ARBA00022853"/>
    </source>
</evidence>
<feature type="compositionally biased region" description="Polar residues" evidence="8">
    <location>
        <begin position="1311"/>
        <end position="1328"/>
    </location>
</feature>
<dbReference type="STRING" id="147828.A0A4S2MB89"/>
<evidence type="ECO:0000259" key="10">
    <source>
        <dbReference type="PROSITE" id="PS50934"/>
    </source>
</evidence>
<feature type="domain" description="Myb-like" evidence="9">
    <location>
        <begin position="800"/>
        <end position="850"/>
    </location>
</feature>
<dbReference type="InterPro" id="IPR032450">
    <property type="entry name" value="SMARCC_N"/>
</dbReference>
<dbReference type="Gene3D" id="1.10.10.60">
    <property type="entry name" value="Homeodomain-like"/>
    <property type="match status" value="1"/>
</dbReference>
<dbReference type="GO" id="GO:0048858">
    <property type="term" value="P:cell projection morphogenesis"/>
    <property type="evidence" value="ECO:0007669"/>
    <property type="project" value="TreeGrafter"/>
</dbReference>
<evidence type="ECO:0008006" key="15">
    <source>
        <dbReference type="Google" id="ProtNLM"/>
    </source>
</evidence>
<evidence type="ECO:0000256" key="6">
    <source>
        <dbReference type="ARBA" id="ARBA00049655"/>
    </source>
</evidence>
<dbReference type="GO" id="GO:0006355">
    <property type="term" value="P:regulation of DNA-templated transcription"/>
    <property type="evidence" value="ECO:0007669"/>
    <property type="project" value="UniProtKB-ARBA"/>
</dbReference>
<feature type="compositionally biased region" description="Polar residues" evidence="8">
    <location>
        <begin position="1080"/>
        <end position="1092"/>
    </location>
</feature>
<keyword evidence="14" id="KW-1185">Reference proteome</keyword>
<feature type="region of interest" description="Disordered" evidence="8">
    <location>
        <begin position="766"/>
        <end position="787"/>
    </location>
</feature>
<dbReference type="SUPFAM" id="SSF46689">
    <property type="entry name" value="Homeodomain-like"/>
    <property type="match status" value="2"/>
</dbReference>
<dbReference type="PROSITE" id="PS50090">
    <property type="entry name" value="MYB_LIKE"/>
    <property type="match status" value="1"/>
</dbReference>
<dbReference type="PANTHER" id="PTHR15381">
    <property type="entry name" value="CHONDROITIN SULFATE PROTEOGLYCAN 5 -RELATED"/>
    <property type="match status" value="1"/>
</dbReference>
<evidence type="ECO:0000256" key="3">
    <source>
        <dbReference type="ARBA" id="ARBA00023015"/>
    </source>
</evidence>
<feature type="compositionally biased region" description="Basic and acidic residues" evidence="8">
    <location>
        <begin position="958"/>
        <end position="1011"/>
    </location>
</feature>
<dbReference type="OrthoDB" id="118550at2759"/>